<gene>
    <name evidence="1" type="ORF">CLIM01_08496</name>
</gene>
<evidence type="ECO:0000313" key="1">
    <source>
        <dbReference type="EMBL" id="KAK0374151.1"/>
    </source>
</evidence>
<protein>
    <submittedName>
        <fullName evidence="1">Uncharacterized protein</fullName>
    </submittedName>
</protein>
<name>A0ABQ9PRK5_9PEZI</name>
<comment type="caution">
    <text evidence="1">The sequence shown here is derived from an EMBL/GenBank/DDBJ whole genome shotgun (WGS) entry which is preliminary data.</text>
</comment>
<evidence type="ECO:0000313" key="2">
    <source>
        <dbReference type="Proteomes" id="UP001169217"/>
    </source>
</evidence>
<proteinExistence type="predicted"/>
<organism evidence="1 2">
    <name type="scientific">Colletotrichum limetticola</name>
    <dbReference type="NCBI Taxonomy" id="1209924"/>
    <lineage>
        <taxon>Eukaryota</taxon>
        <taxon>Fungi</taxon>
        <taxon>Dikarya</taxon>
        <taxon>Ascomycota</taxon>
        <taxon>Pezizomycotina</taxon>
        <taxon>Sordariomycetes</taxon>
        <taxon>Hypocreomycetidae</taxon>
        <taxon>Glomerellales</taxon>
        <taxon>Glomerellaceae</taxon>
        <taxon>Colletotrichum</taxon>
        <taxon>Colletotrichum acutatum species complex</taxon>
    </lineage>
</organism>
<dbReference type="EMBL" id="JARUPT010000267">
    <property type="protein sequence ID" value="KAK0374151.1"/>
    <property type="molecule type" value="Genomic_DNA"/>
</dbReference>
<accession>A0ABQ9PRK5</accession>
<dbReference type="Proteomes" id="UP001169217">
    <property type="component" value="Unassembled WGS sequence"/>
</dbReference>
<keyword evidence="2" id="KW-1185">Reference proteome</keyword>
<sequence>MGERTGSRVFQWVWSYVTAAQQNVSIFPIEQGYNPAKEGREGSNSARVIIFSLERHHASSQVLINGLLTR</sequence>
<reference evidence="1" key="1">
    <citation type="submission" date="2023-04" db="EMBL/GenBank/DDBJ databases">
        <title>Colletotrichum limetticola genome sequence.</title>
        <authorList>
            <person name="Baroncelli R."/>
        </authorList>
    </citation>
    <scope>NUCLEOTIDE SEQUENCE</scope>
    <source>
        <strain evidence="1">KLA-Anderson</strain>
    </source>
</reference>